<sequence length="249" mass="26886">GPDTPLTGGTGRSLRASGETPTQTPAELCGDHQAPSISSTTQTGHFSFINHSSFTMGKVEGGIKCVKYVLFIFNFIFWIMGSLVLAVGLWLRLDSNTVSLIGEGGPDTFFIGVYILIAVGALVMLFFACLLVIFGSEVAAGVFGFLNKDKIIDEIKHFYDDSVENDDNNNTMARSYQIILNCCGSSSVKPTFCENTSTNQTCDVAIEDFFNSKLFIVGYVGIGIAGVMIIGMIFSMVLCCAVRNSREVI</sequence>
<evidence type="ECO:0000256" key="5">
    <source>
        <dbReference type="SAM" id="MobiDB-lite"/>
    </source>
</evidence>
<evidence type="ECO:0000256" key="2">
    <source>
        <dbReference type="ARBA" id="ARBA00022692"/>
    </source>
</evidence>
<dbReference type="Pfam" id="PF00335">
    <property type="entry name" value="Tetraspanin"/>
    <property type="match status" value="1"/>
</dbReference>
<dbReference type="GO" id="GO:0005886">
    <property type="term" value="C:plasma membrane"/>
    <property type="evidence" value="ECO:0007669"/>
    <property type="project" value="TreeGrafter"/>
</dbReference>
<dbReference type="EMBL" id="SRMA01025414">
    <property type="protein sequence ID" value="TRY94927.1"/>
    <property type="molecule type" value="Genomic_DNA"/>
</dbReference>
<organism evidence="7 8">
    <name type="scientific">Danionella cerebrum</name>
    <dbReference type="NCBI Taxonomy" id="2873325"/>
    <lineage>
        <taxon>Eukaryota</taxon>
        <taxon>Metazoa</taxon>
        <taxon>Chordata</taxon>
        <taxon>Craniata</taxon>
        <taxon>Vertebrata</taxon>
        <taxon>Euteleostomi</taxon>
        <taxon>Actinopterygii</taxon>
        <taxon>Neopterygii</taxon>
        <taxon>Teleostei</taxon>
        <taxon>Ostariophysi</taxon>
        <taxon>Cypriniformes</taxon>
        <taxon>Danionidae</taxon>
        <taxon>Danioninae</taxon>
        <taxon>Danionella</taxon>
    </lineage>
</organism>
<evidence type="ECO:0000256" key="1">
    <source>
        <dbReference type="ARBA" id="ARBA00004141"/>
    </source>
</evidence>
<dbReference type="PANTHER" id="PTHR19282:SF155">
    <property type="entry name" value="TETRASPANIN-2"/>
    <property type="match status" value="1"/>
</dbReference>
<feature type="region of interest" description="Disordered" evidence="5">
    <location>
        <begin position="1"/>
        <end position="38"/>
    </location>
</feature>
<protein>
    <submittedName>
        <fullName evidence="7">Uncharacterized protein</fullName>
    </submittedName>
</protein>
<proteinExistence type="predicted"/>
<feature type="transmembrane region" description="Helical" evidence="6">
    <location>
        <begin position="68"/>
        <end position="91"/>
    </location>
</feature>
<accession>A0A553QYA4</accession>
<dbReference type="OrthoDB" id="5870230at2759"/>
<evidence type="ECO:0000256" key="3">
    <source>
        <dbReference type="ARBA" id="ARBA00022989"/>
    </source>
</evidence>
<name>A0A553QYA4_9TELE</name>
<dbReference type="PANTHER" id="PTHR19282">
    <property type="entry name" value="TETRASPANIN"/>
    <property type="match status" value="1"/>
</dbReference>
<evidence type="ECO:0000256" key="4">
    <source>
        <dbReference type="ARBA" id="ARBA00023136"/>
    </source>
</evidence>
<feature type="transmembrane region" description="Helical" evidence="6">
    <location>
        <begin position="214"/>
        <end position="238"/>
    </location>
</feature>
<keyword evidence="3 6" id="KW-1133">Transmembrane helix</keyword>
<dbReference type="Gene3D" id="1.10.1450.10">
    <property type="entry name" value="Tetraspanin"/>
    <property type="match status" value="1"/>
</dbReference>
<evidence type="ECO:0000313" key="8">
    <source>
        <dbReference type="Proteomes" id="UP000316079"/>
    </source>
</evidence>
<evidence type="ECO:0000313" key="7">
    <source>
        <dbReference type="EMBL" id="TRY94927.1"/>
    </source>
</evidence>
<dbReference type="Proteomes" id="UP000316079">
    <property type="component" value="Unassembled WGS sequence"/>
</dbReference>
<dbReference type="InterPro" id="IPR008952">
    <property type="entry name" value="Tetraspanin_EC2_sf"/>
</dbReference>
<dbReference type="InterPro" id="IPR018499">
    <property type="entry name" value="Tetraspanin/Peripherin"/>
</dbReference>
<keyword evidence="8" id="KW-1185">Reference proteome</keyword>
<reference evidence="7 8" key="1">
    <citation type="journal article" date="2019" name="Sci. Data">
        <title>Hybrid genome assembly and annotation of Danionella translucida.</title>
        <authorList>
            <person name="Kadobianskyi M."/>
            <person name="Schulze L."/>
            <person name="Schuelke M."/>
            <person name="Judkewitz B."/>
        </authorList>
    </citation>
    <scope>NUCLEOTIDE SEQUENCE [LARGE SCALE GENOMIC DNA]</scope>
    <source>
        <strain evidence="7 8">Bolton</strain>
    </source>
</reference>
<gene>
    <name evidence="7" type="ORF">DNTS_023658</name>
</gene>
<feature type="non-terminal residue" evidence="7">
    <location>
        <position position="1"/>
    </location>
</feature>
<dbReference type="SUPFAM" id="SSF48652">
    <property type="entry name" value="Tetraspanin"/>
    <property type="match status" value="1"/>
</dbReference>
<evidence type="ECO:0000256" key="6">
    <source>
        <dbReference type="SAM" id="Phobius"/>
    </source>
</evidence>
<feature type="transmembrane region" description="Helical" evidence="6">
    <location>
        <begin position="111"/>
        <end position="134"/>
    </location>
</feature>
<dbReference type="STRING" id="623744.A0A553QYA4"/>
<comment type="caution">
    <text evidence="7">The sequence shown here is derived from an EMBL/GenBank/DDBJ whole genome shotgun (WGS) entry which is preliminary data.</text>
</comment>
<dbReference type="PRINTS" id="PR00259">
    <property type="entry name" value="TMFOUR"/>
</dbReference>
<keyword evidence="2 6" id="KW-0812">Transmembrane</keyword>
<keyword evidence="4 6" id="KW-0472">Membrane</keyword>
<comment type="subcellular location">
    <subcellularLocation>
        <location evidence="1">Membrane</location>
        <topology evidence="1">Multi-pass membrane protein</topology>
    </subcellularLocation>
</comment>
<dbReference type="AlphaFoldDB" id="A0A553QYA4"/>